<comment type="cofactor">
    <cofactor evidence="7">
        <name>Mg(2+)</name>
        <dbReference type="ChEBI" id="CHEBI:18420"/>
    </cofactor>
    <text evidence="7">Binds 1 Mg(2+) ion per subunit.</text>
</comment>
<dbReference type="GO" id="GO:0004765">
    <property type="term" value="F:shikimate kinase activity"/>
    <property type="evidence" value="ECO:0007669"/>
    <property type="project" value="UniProtKB-UniRule"/>
</dbReference>
<comment type="caution">
    <text evidence="7">Lacks conserved residue(s) required for the propagation of feature annotation.</text>
</comment>
<keyword evidence="3 7" id="KW-0547">Nucleotide-binding</keyword>
<dbReference type="PANTHER" id="PTHR21087:SF16">
    <property type="entry name" value="SHIKIMATE KINASE 1, CHLOROPLASTIC"/>
    <property type="match status" value="1"/>
</dbReference>
<dbReference type="HAMAP" id="MF_00109">
    <property type="entry name" value="Shikimate_kinase"/>
    <property type="match status" value="1"/>
</dbReference>
<dbReference type="OrthoDB" id="9800332at2"/>
<dbReference type="STRING" id="930131.SAMN05216389_102384"/>
<dbReference type="GO" id="GO:0009073">
    <property type="term" value="P:aromatic amino acid family biosynthetic process"/>
    <property type="evidence" value="ECO:0007669"/>
    <property type="project" value="UniProtKB-KW"/>
</dbReference>
<comment type="function">
    <text evidence="7">Catalyzes the specific phosphorylation of the 3-hydroxyl group of shikimic acid using ATP as a cosubstrate.</text>
</comment>
<dbReference type="EMBL" id="FOHE01000002">
    <property type="protein sequence ID" value="SES83351.1"/>
    <property type="molecule type" value="Genomic_DNA"/>
</dbReference>
<keyword evidence="1 7" id="KW-0028">Amino-acid biosynthesis</keyword>
<feature type="binding site" evidence="7">
    <location>
        <position position="33"/>
    </location>
    <ligand>
        <name>substrate</name>
    </ligand>
</feature>
<comment type="similarity">
    <text evidence="7">Belongs to the shikimate kinase family.</text>
</comment>
<dbReference type="InterPro" id="IPR000623">
    <property type="entry name" value="Shikimate_kinase/TSH1"/>
</dbReference>
<dbReference type="GO" id="GO:0008652">
    <property type="term" value="P:amino acid biosynthetic process"/>
    <property type="evidence" value="ECO:0007669"/>
    <property type="project" value="UniProtKB-KW"/>
</dbReference>
<evidence type="ECO:0000256" key="4">
    <source>
        <dbReference type="ARBA" id="ARBA00022777"/>
    </source>
</evidence>
<feature type="binding site" evidence="7">
    <location>
        <position position="76"/>
    </location>
    <ligand>
        <name>substrate</name>
    </ligand>
</feature>
<dbReference type="Proteomes" id="UP000198618">
    <property type="component" value="Unassembled WGS sequence"/>
</dbReference>
<keyword evidence="4 7" id="KW-0418">Kinase</keyword>
<dbReference type="InterPro" id="IPR027417">
    <property type="entry name" value="P-loop_NTPase"/>
</dbReference>
<gene>
    <name evidence="7" type="primary">aroK</name>
    <name evidence="8" type="ORF">SAMN05216389_102384</name>
</gene>
<dbReference type="PRINTS" id="PR01100">
    <property type="entry name" value="SHIKIMTKNASE"/>
</dbReference>
<evidence type="ECO:0000256" key="5">
    <source>
        <dbReference type="ARBA" id="ARBA00022840"/>
    </source>
</evidence>
<comment type="catalytic activity">
    <reaction evidence="7">
        <text>shikimate + ATP = 3-phosphoshikimate + ADP + H(+)</text>
        <dbReference type="Rhea" id="RHEA:13121"/>
        <dbReference type="ChEBI" id="CHEBI:15378"/>
        <dbReference type="ChEBI" id="CHEBI:30616"/>
        <dbReference type="ChEBI" id="CHEBI:36208"/>
        <dbReference type="ChEBI" id="CHEBI:145989"/>
        <dbReference type="ChEBI" id="CHEBI:456216"/>
        <dbReference type="EC" id="2.7.1.71"/>
    </reaction>
</comment>
<dbReference type="Pfam" id="PF01202">
    <property type="entry name" value="SKI"/>
    <property type="match status" value="1"/>
</dbReference>
<evidence type="ECO:0000256" key="7">
    <source>
        <dbReference type="HAMAP-Rule" id="MF_00109"/>
    </source>
</evidence>
<proteinExistence type="inferred from homology"/>
<comment type="pathway">
    <text evidence="7">Metabolic intermediate biosynthesis; chorismate biosynthesis; chorismate from D-erythrose 4-phosphate and phosphoenolpyruvate: step 5/7.</text>
</comment>
<feature type="binding site" evidence="7">
    <location>
        <position position="15"/>
    </location>
    <ligand>
        <name>Mg(2+)</name>
        <dbReference type="ChEBI" id="CHEBI:18420"/>
    </ligand>
</feature>
<dbReference type="GO" id="GO:0005524">
    <property type="term" value="F:ATP binding"/>
    <property type="evidence" value="ECO:0007669"/>
    <property type="project" value="UniProtKB-UniRule"/>
</dbReference>
<comment type="subunit">
    <text evidence="7">Monomer.</text>
</comment>
<feature type="binding site" evidence="7">
    <location>
        <position position="131"/>
    </location>
    <ligand>
        <name>substrate</name>
    </ligand>
</feature>
<keyword evidence="5 7" id="KW-0067">ATP-binding</keyword>
<dbReference type="GO" id="GO:0009423">
    <property type="term" value="P:chorismate biosynthetic process"/>
    <property type="evidence" value="ECO:0007669"/>
    <property type="project" value="UniProtKB-UniRule"/>
</dbReference>
<feature type="binding site" evidence="7">
    <location>
        <position position="114"/>
    </location>
    <ligand>
        <name>ATP</name>
        <dbReference type="ChEBI" id="CHEBI:30616"/>
    </ligand>
</feature>
<reference evidence="8 9" key="1">
    <citation type="submission" date="2016-10" db="EMBL/GenBank/DDBJ databases">
        <authorList>
            <person name="de Groot N.N."/>
        </authorList>
    </citation>
    <scope>NUCLEOTIDE SEQUENCE [LARGE SCALE GENOMIC DNA]</scope>
    <source>
        <strain evidence="8 9">IBRC-M 10780</strain>
    </source>
</reference>
<evidence type="ECO:0000256" key="1">
    <source>
        <dbReference type="ARBA" id="ARBA00022605"/>
    </source>
</evidence>
<feature type="binding site" evidence="7">
    <location>
        <position position="57"/>
    </location>
    <ligand>
        <name>substrate</name>
    </ligand>
</feature>
<sequence>MGIVYLIGFMGSGKSTVGKKLGNVLQLPHVDMDSFIEEQTLRSISTIFSEMGENTFRNYESDVLKKIEHGVVSTGGGIVERRENIEWMKAKGTVIYLRTTFSEITNRLHNDSLRPLWKKSVSERRQLFEHRCDLYESFADYVVDTDNKGTKEIAEEIDRLLNNYI</sequence>
<evidence type="ECO:0000256" key="6">
    <source>
        <dbReference type="ARBA" id="ARBA00023141"/>
    </source>
</evidence>
<evidence type="ECO:0000256" key="2">
    <source>
        <dbReference type="ARBA" id="ARBA00022679"/>
    </source>
</evidence>
<dbReference type="GO" id="GO:0000287">
    <property type="term" value="F:magnesium ion binding"/>
    <property type="evidence" value="ECO:0007669"/>
    <property type="project" value="UniProtKB-UniRule"/>
</dbReference>
<dbReference type="GO" id="GO:0005829">
    <property type="term" value="C:cytosol"/>
    <property type="evidence" value="ECO:0007669"/>
    <property type="project" value="TreeGrafter"/>
</dbReference>
<dbReference type="EC" id="2.7.1.71" evidence="7"/>
<name>A0A1H9ZQ64_9BACI</name>
<keyword evidence="7" id="KW-0479">Metal-binding</keyword>
<keyword evidence="6 7" id="KW-0057">Aromatic amino acid biosynthesis</keyword>
<dbReference type="UniPathway" id="UPA00053">
    <property type="reaction ID" value="UER00088"/>
</dbReference>
<dbReference type="SUPFAM" id="SSF52540">
    <property type="entry name" value="P-loop containing nucleoside triphosphate hydrolases"/>
    <property type="match status" value="1"/>
</dbReference>
<evidence type="ECO:0000256" key="3">
    <source>
        <dbReference type="ARBA" id="ARBA00022741"/>
    </source>
</evidence>
<accession>A0A1H9ZQ64</accession>
<feature type="binding site" evidence="7">
    <location>
        <begin position="11"/>
        <end position="16"/>
    </location>
    <ligand>
        <name>ATP</name>
        <dbReference type="ChEBI" id="CHEBI:30616"/>
    </ligand>
</feature>
<dbReference type="Gene3D" id="3.40.50.300">
    <property type="entry name" value="P-loop containing nucleotide triphosphate hydrolases"/>
    <property type="match status" value="1"/>
</dbReference>
<dbReference type="PANTHER" id="PTHR21087">
    <property type="entry name" value="SHIKIMATE KINASE"/>
    <property type="match status" value="1"/>
</dbReference>
<keyword evidence="7" id="KW-0460">Magnesium</keyword>
<comment type="subcellular location">
    <subcellularLocation>
        <location evidence="7">Cytoplasm</location>
    </subcellularLocation>
</comment>
<keyword evidence="7" id="KW-0963">Cytoplasm</keyword>
<evidence type="ECO:0000313" key="8">
    <source>
        <dbReference type="EMBL" id="SES83351.1"/>
    </source>
</evidence>
<keyword evidence="9" id="KW-1185">Reference proteome</keyword>
<protein>
    <recommendedName>
        <fullName evidence="7">Shikimate kinase</fullName>
        <shortName evidence="7">SK</shortName>
        <ecNumber evidence="7">2.7.1.71</ecNumber>
    </recommendedName>
</protein>
<dbReference type="InterPro" id="IPR031322">
    <property type="entry name" value="Shikimate/glucono_kinase"/>
</dbReference>
<keyword evidence="2 7" id="KW-0808">Transferase</keyword>
<dbReference type="CDD" id="cd00464">
    <property type="entry name" value="SK"/>
    <property type="match status" value="1"/>
</dbReference>
<evidence type="ECO:0000313" key="9">
    <source>
        <dbReference type="Proteomes" id="UP000198618"/>
    </source>
</evidence>
<organism evidence="8 9">
    <name type="scientific">Oceanobacillus limi</name>
    <dbReference type="NCBI Taxonomy" id="930131"/>
    <lineage>
        <taxon>Bacteria</taxon>
        <taxon>Bacillati</taxon>
        <taxon>Bacillota</taxon>
        <taxon>Bacilli</taxon>
        <taxon>Bacillales</taxon>
        <taxon>Bacillaceae</taxon>
        <taxon>Oceanobacillus</taxon>
    </lineage>
</organism>
<dbReference type="AlphaFoldDB" id="A0A1H9ZQ64"/>